<accession>A0AAE3AB51</accession>
<evidence type="ECO:0000256" key="1">
    <source>
        <dbReference type="ARBA" id="ARBA00010646"/>
    </source>
</evidence>
<dbReference type="GO" id="GO:0016052">
    <property type="term" value="P:carbohydrate catabolic process"/>
    <property type="evidence" value="ECO:0007669"/>
    <property type="project" value="TreeGrafter"/>
</dbReference>
<evidence type="ECO:0000313" key="3">
    <source>
        <dbReference type="EMBL" id="MCC2127797.1"/>
    </source>
</evidence>
<dbReference type="PANTHER" id="PTHR34135:SF2">
    <property type="entry name" value="LYSOZYME"/>
    <property type="match status" value="1"/>
</dbReference>
<dbReference type="GO" id="GO:0003796">
    <property type="term" value="F:lysozyme activity"/>
    <property type="evidence" value="ECO:0007669"/>
    <property type="project" value="InterPro"/>
</dbReference>
<dbReference type="InterPro" id="IPR002053">
    <property type="entry name" value="Glyco_hydro_25"/>
</dbReference>
<dbReference type="PANTHER" id="PTHR34135">
    <property type="entry name" value="LYSOZYME"/>
    <property type="match status" value="1"/>
</dbReference>
<dbReference type="Pfam" id="PF01183">
    <property type="entry name" value="Glyco_hydro_25"/>
    <property type="match status" value="1"/>
</dbReference>
<comment type="caution">
    <text evidence="3">The sequence shown here is derived from an EMBL/GenBank/DDBJ whole genome shotgun (WGS) entry which is preliminary data.</text>
</comment>
<dbReference type="GO" id="GO:0009253">
    <property type="term" value="P:peptidoglycan catabolic process"/>
    <property type="evidence" value="ECO:0007669"/>
    <property type="project" value="InterPro"/>
</dbReference>
<dbReference type="SUPFAM" id="SSF51445">
    <property type="entry name" value="(Trans)glycosidases"/>
    <property type="match status" value="1"/>
</dbReference>
<dbReference type="Pfam" id="PF08230">
    <property type="entry name" value="CW_7"/>
    <property type="match status" value="3"/>
</dbReference>
<feature type="domain" description="Cpl-7 lysozyme C-terminal" evidence="2">
    <location>
        <begin position="304"/>
        <end position="344"/>
    </location>
</feature>
<proteinExistence type="inferred from homology"/>
<comment type="similarity">
    <text evidence="1">Belongs to the glycosyl hydrolase 25 family.</text>
</comment>
<dbReference type="Gene3D" id="3.20.20.80">
    <property type="entry name" value="Glycosidases"/>
    <property type="match status" value="1"/>
</dbReference>
<dbReference type="CDD" id="cd06414">
    <property type="entry name" value="GH25_LytC-like"/>
    <property type="match status" value="1"/>
</dbReference>
<dbReference type="InterPro" id="IPR017853">
    <property type="entry name" value="GH"/>
</dbReference>
<dbReference type="PROSITE" id="PS51904">
    <property type="entry name" value="GLYCOSYL_HYDROL_F25_2"/>
    <property type="match status" value="1"/>
</dbReference>
<dbReference type="RefSeq" id="WP_308460332.1">
    <property type="nucleotide sequence ID" value="NZ_JAJEPS010000032.1"/>
</dbReference>
<dbReference type="Proteomes" id="UP001198220">
    <property type="component" value="Unassembled WGS sequence"/>
</dbReference>
<sequence>MMKGMDISKWQGAVDFAKVAASGIQFVIIREGYRQAVDGKFFEYVNGCRANNIPVKGVYHFSYALNADQARNEAAFCITQVEKAGLGKDTVIFYDFEYDTVKQAKEKGVNLGKNECVAFTKAFCEYVTSHGYKAGIYSNIDYHKNMYTDELISQYIYWLADYTGDPDYPCMFHQYTSKGSVDGIAGNVDLDYFYGDTAQPESPKKSVDEVAQDVVNGKYGNGADRKAALEAAGYNYDEVQAKVNEILGGDTTPKKSVDEIAQEVINGAWGNGQDRKNRIEQAGYDYTAVQNKVNELCGTPKKSIDEIARAVIRGEYGNGADRKNRITAEGYDYAAVQARVNDLM</sequence>
<dbReference type="EMBL" id="JAJEPS010000032">
    <property type="protein sequence ID" value="MCC2127797.1"/>
    <property type="molecule type" value="Genomic_DNA"/>
</dbReference>
<feature type="domain" description="Cpl-7 lysozyme C-terminal" evidence="2">
    <location>
        <begin position="207"/>
        <end position="248"/>
    </location>
</feature>
<gene>
    <name evidence="3" type="ORF">LKD36_16780</name>
</gene>
<dbReference type="InterPro" id="IPR013168">
    <property type="entry name" value="Cpl_7_lyso_C"/>
</dbReference>
<dbReference type="AlphaFoldDB" id="A0AAE3AB51"/>
<reference evidence="3 4" key="1">
    <citation type="submission" date="2021-10" db="EMBL/GenBank/DDBJ databases">
        <title>Anaerobic single-cell dispensing facilitates the cultivation of human gut bacteria.</title>
        <authorList>
            <person name="Afrizal A."/>
        </authorList>
    </citation>
    <scope>NUCLEOTIDE SEQUENCE [LARGE SCALE GENOMIC DNA]</scope>
    <source>
        <strain evidence="3 4">CLA-AA-H276</strain>
    </source>
</reference>
<dbReference type="GO" id="GO:0016998">
    <property type="term" value="P:cell wall macromolecule catabolic process"/>
    <property type="evidence" value="ECO:0007669"/>
    <property type="project" value="InterPro"/>
</dbReference>
<protein>
    <submittedName>
        <fullName evidence="3">DUF1906 domain-containing protein</fullName>
    </submittedName>
</protein>
<evidence type="ECO:0000313" key="4">
    <source>
        <dbReference type="Proteomes" id="UP001198220"/>
    </source>
</evidence>
<evidence type="ECO:0000259" key="2">
    <source>
        <dbReference type="SMART" id="SM01095"/>
    </source>
</evidence>
<keyword evidence="4" id="KW-1185">Reference proteome</keyword>
<dbReference type="SMART" id="SM01095">
    <property type="entry name" value="Cpl-7"/>
    <property type="match status" value="3"/>
</dbReference>
<feature type="domain" description="Cpl-7 lysozyme C-terminal" evidence="2">
    <location>
        <begin position="257"/>
        <end position="298"/>
    </location>
</feature>
<organism evidence="3 4">
    <name type="scientific">Hominiventricola filiformis</name>
    <dbReference type="NCBI Taxonomy" id="2885352"/>
    <lineage>
        <taxon>Bacteria</taxon>
        <taxon>Bacillati</taxon>
        <taxon>Bacillota</taxon>
        <taxon>Clostridia</taxon>
        <taxon>Lachnospirales</taxon>
        <taxon>Lachnospiraceae</taxon>
        <taxon>Hominiventricola</taxon>
    </lineage>
</organism>
<name>A0AAE3AB51_9FIRM</name>